<evidence type="ECO:0000313" key="5">
    <source>
        <dbReference type="EMBL" id="KAK9889549.1"/>
    </source>
</evidence>
<keyword evidence="2" id="KW-0689">Ribosomal protein</keyword>
<dbReference type="GO" id="GO:0003735">
    <property type="term" value="F:structural constituent of ribosome"/>
    <property type="evidence" value="ECO:0007669"/>
    <property type="project" value="InterPro"/>
</dbReference>
<evidence type="ECO:0000259" key="4">
    <source>
        <dbReference type="Pfam" id="PF03947"/>
    </source>
</evidence>
<proteinExistence type="inferred from homology"/>
<dbReference type="AlphaFoldDB" id="A0AAW1V2Q1"/>
<dbReference type="PANTHER" id="PTHR13691:SF16">
    <property type="entry name" value="LARGE RIBOSOMAL SUBUNIT PROTEIN UL2"/>
    <property type="match status" value="1"/>
</dbReference>
<keyword evidence="3" id="KW-0687">Ribonucleoprotein</keyword>
<dbReference type="Gene3D" id="2.40.50.140">
    <property type="entry name" value="Nucleic acid-binding proteins"/>
    <property type="match status" value="1"/>
</dbReference>
<evidence type="ECO:0000313" key="6">
    <source>
        <dbReference type="Proteomes" id="UP001431783"/>
    </source>
</evidence>
<dbReference type="Gene3D" id="2.30.30.30">
    <property type="match status" value="1"/>
</dbReference>
<accession>A0AAW1V2Q1</accession>
<comment type="similarity">
    <text evidence="1">Belongs to the universal ribosomal protein uL2 family.</text>
</comment>
<dbReference type="GO" id="GO:0022625">
    <property type="term" value="C:cytosolic large ribosomal subunit"/>
    <property type="evidence" value="ECO:0007669"/>
    <property type="project" value="TreeGrafter"/>
</dbReference>
<evidence type="ECO:0000256" key="3">
    <source>
        <dbReference type="ARBA" id="ARBA00023274"/>
    </source>
</evidence>
<evidence type="ECO:0000256" key="1">
    <source>
        <dbReference type="ARBA" id="ARBA00005636"/>
    </source>
</evidence>
<sequence length="117" mass="13231">MAVFADLHLRNPCWLLLRVVSDIEHDPETPLNVVHFRDSYKFQTRKLELFIAPEGQSVYCGKNAYLQIGNVLPVGAMPEGTIVCYLEEKTEDRGRLARAPENYAAVIGITMIRKKLG</sequence>
<dbReference type="InterPro" id="IPR008991">
    <property type="entry name" value="Translation_prot_SH3-like_sf"/>
</dbReference>
<dbReference type="GO" id="GO:0002181">
    <property type="term" value="P:cytoplasmic translation"/>
    <property type="evidence" value="ECO:0007669"/>
    <property type="project" value="TreeGrafter"/>
</dbReference>
<dbReference type="InterPro" id="IPR022669">
    <property type="entry name" value="Ribosomal_uL2_C"/>
</dbReference>
<organism evidence="5 6">
    <name type="scientific">Henosepilachna vigintioctopunctata</name>
    <dbReference type="NCBI Taxonomy" id="420089"/>
    <lineage>
        <taxon>Eukaryota</taxon>
        <taxon>Metazoa</taxon>
        <taxon>Ecdysozoa</taxon>
        <taxon>Arthropoda</taxon>
        <taxon>Hexapoda</taxon>
        <taxon>Insecta</taxon>
        <taxon>Pterygota</taxon>
        <taxon>Neoptera</taxon>
        <taxon>Endopterygota</taxon>
        <taxon>Coleoptera</taxon>
        <taxon>Polyphaga</taxon>
        <taxon>Cucujiformia</taxon>
        <taxon>Coccinelloidea</taxon>
        <taxon>Coccinellidae</taxon>
        <taxon>Epilachninae</taxon>
        <taxon>Epilachnini</taxon>
        <taxon>Henosepilachna</taxon>
    </lineage>
</organism>
<protein>
    <recommendedName>
        <fullName evidence="4">Large ribosomal subunit protein uL2 C-terminal domain-containing protein</fullName>
    </recommendedName>
</protein>
<name>A0AAW1V2Q1_9CUCU</name>
<dbReference type="SUPFAM" id="SSF50104">
    <property type="entry name" value="Translation proteins SH3-like domain"/>
    <property type="match status" value="1"/>
</dbReference>
<dbReference type="EMBL" id="JARQZJ010000123">
    <property type="protein sequence ID" value="KAK9889549.1"/>
    <property type="molecule type" value="Genomic_DNA"/>
</dbReference>
<comment type="caution">
    <text evidence="5">The sequence shown here is derived from an EMBL/GenBank/DDBJ whole genome shotgun (WGS) entry which is preliminary data.</text>
</comment>
<evidence type="ECO:0000256" key="2">
    <source>
        <dbReference type="ARBA" id="ARBA00022980"/>
    </source>
</evidence>
<dbReference type="InterPro" id="IPR012340">
    <property type="entry name" value="NA-bd_OB-fold"/>
</dbReference>
<reference evidence="5 6" key="1">
    <citation type="submission" date="2023-03" db="EMBL/GenBank/DDBJ databases">
        <title>Genome insight into feeding habits of ladybird beetles.</title>
        <authorList>
            <person name="Li H.-S."/>
            <person name="Huang Y.-H."/>
            <person name="Pang H."/>
        </authorList>
    </citation>
    <scope>NUCLEOTIDE SEQUENCE [LARGE SCALE GENOMIC DNA]</scope>
    <source>
        <strain evidence="5">SYSU_2023b</strain>
        <tissue evidence="5">Whole body</tissue>
    </source>
</reference>
<gene>
    <name evidence="5" type="ORF">WA026_006903</name>
</gene>
<dbReference type="PANTHER" id="PTHR13691">
    <property type="entry name" value="RIBOSOMAL PROTEIN L2"/>
    <property type="match status" value="1"/>
</dbReference>
<dbReference type="Proteomes" id="UP001431783">
    <property type="component" value="Unassembled WGS sequence"/>
</dbReference>
<dbReference type="InterPro" id="IPR002171">
    <property type="entry name" value="Ribosomal_uL2"/>
</dbReference>
<dbReference type="GO" id="GO:0003723">
    <property type="term" value="F:RNA binding"/>
    <property type="evidence" value="ECO:0007669"/>
    <property type="project" value="TreeGrafter"/>
</dbReference>
<feature type="domain" description="Large ribosomal subunit protein uL2 C-terminal" evidence="4">
    <location>
        <begin position="67"/>
        <end position="108"/>
    </location>
</feature>
<dbReference type="Pfam" id="PF03947">
    <property type="entry name" value="Ribosomal_L2_C"/>
    <property type="match status" value="1"/>
</dbReference>
<dbReference type="InterPro" id="IPR014722">
    <property type="entry name" value="Rib_uL2_dom2"/>
</dbReference>
<keyword evidence="6" id="KW-1185">Reference proteome</keyword>